<evidence type="ECO:0000313" key="2">
    <source>
        <dbReference type="EMBL" id="KTD76650.1"/>
    </source>
</evidence>
<proteinExistence type="predicted"/>
<evidence type="ECO:0000313" key="3">
    <source>
        <dbReference type="Proteomes" id="UP000054729"/>
    </source>
</evidence>
<name>A0A0W1A5N6_9GAMM</name>
<sequence>MTPLFIHLTKMFPELQALEAVGVDGNSNINHVVAKIGPEFYTKIIGFHPHLNMEYSILCQKIRHDLTYSDACNKEQLVQEIKDALKMAELLEYLNLHYLIVPREVRRLRNHKKMYRELLTDIAGIAFTPETNVLEVDVGWSLSQLIREDTGASNWYRILLSRTNRILNAFVAIEVTSEAFALFMARANVYLSPFLAYLGWCFFIPRLSTNLFLLLKHLIPNPWMDDDERSIRWTNRLLAQLQRRWFELANDSLWCTVGLLNCFLLVGPLAPIGVYLTIGAFVLDVVIVSIRAYIELNRLHDLRKAYQEILNASEDEETRQQAKEFLNYIDNRIQFEHLRSGLAISGAVAVVAAMCLTMPLLVACGPLMPFVGAVLLIMIWAAMYILTNQLEQYRPKDAVEKPSSSALSKLSLFAKPEPSPREPTVQQVDTVEMVSLNETELVTATGHRL</sequence>
<dbReference type="AlphaFoldDB" id="A0A0W1A5N6"/>
<gene>
    <name evidence="2" type="ORF">Lwal_2372</name>
</gene>
<evidence type="ECO:0000256" key="1">
    <source>
        <dbReference type="SAM" id="Phobius"/>
    </source>
</evidence>
<protein>
    <recommendedName>
        <fullName evidence="4">Coiled-coil protein</fullName>
    </recommendedName>
</protein>
<dbReference type="PATRIC" id="fig|66969.6.peg.2576"/>
<keyword evidence="1" id="KW-0812">Transmembrane</keyword>
<comment type="caution">
    <text evidence="2">The sequence shown here is derived from an EMBL/GenBank/DDBJ whole genome shotgun (WGS) entry which is preliminary data.</text>
</comment>
<reference evidence="2 3" key="1">
    <citation type="submission" date="2015-11" db="EMBL/GenBank/DDBJ databases">
        <title>Genomic analysis of 38 Legionella species identifies large and diverse effector repertoires.</title>
        <authorList>
            <person name="Burstein D."/>
            <person name="Amaro F."/>
            <person name="Zusman T."/>
            <person name="Lifshitz Z."/>
            <person name="Cohen O."/>
            <person name="Gilbert J.A."/>
            <person name="Pupko T."/>
            <person name="Shuman H.A."/>
            <person name="Segal G."/>
        </authorList>
    </citation>
    <scope>NUCLEOTIDE SEQUENCE [LARGE SCALE GENOMIC DNA]</scope>
    <source>
        <strain evidence="2 3">ATCC 51914</strain>
    </source>
</reference>
<dbReference type="STRING" id="66969.Lwal_2372"/>
<feature type="transmembrane region" description="Helical" evidence="1">
    <location>
        <begin position="272"/>
        <end position="294"/>
    </location>
</feature>
<dbReference type="Proteomes" id="UP000054729">
    <property type="component" value="Unassembled WGS sequence"/>
</dbReference>
<feature type="transmembrane region" description="Helical" evidence="1">
    <location>
        <begin position="367"/>
        <end position="386"/>
    </location>
</feature>
<evidence type="ECO:0008006" key="4">
    <source>
        <dbReference type="Google" id="ProtNLM"/>
    </source>
</evidence>
<keyword evidence="1" id="KW-0472">Membrane</keyword>
<dbReference type="EMBL" id="LNZB01000051">
    <property type="protein sequence ID" value="KTD76650.1"/>
    <property type="molecule type" value="Genomic_DNA"/>
</dbReference>
<accession>A0A0W1A5N6</accession>
<dbReference type="OrthoDB" id="5646800at2"/>
<organism evidence="2 3">
    <name type="scientific">Legionella waltersii</name>
    <dbReference type="NCBI Taxonomy" id="66969"/>
    <lineage>
        <taxon>Bacteria</taxon>
        <taxon>Pseudomonadati</taxon>
        <taxon>Pseudomonadota</taxon>
        <taxon>Gammaproteobacteria</taxon>
        <taxon>Legionellales</taxon>
        <taxon>Legionellaceae</taxon>
        <taxon>Legionella</taxon>
    </lineage>
</organism>
<keyword evidence="1" id="KW-1133">Transmembrane helix</keyword>
<dbReference type="RefSeq" id="WP_133141212.1">
    <property type="nucleotide sequence ID" value="NZ_CAAAIQ010000001.1"/>
</dbReference>
<keyword evidence="3" id="KW-1185">Reference proteome</keyword>
<feature type="transmembrane region" description="Helical" evidence="1">
    <location>
        <begin position="342"/>
        <end position="361"/>
    </location>
</feature>